<feature type="transmembrane region" description="Helical" evidence="1">
    <location>
        <begin position="39"/>
        <end position="61"/>
    </location>
</feature>
<evidence type="ECO:0000313" key="2">
    <source>
        <dbReference type="EMBL" id="OIQ96318.1"/>
    </source>
</evidence>
<name>A0A1J5RJS2_9ZZZZ</name>
<proteinExistence type="predicted"/>
<sequence>MNPVQIFMITVLIGSIIMIVGVLSFWKSGDGAPDSLRDYLIWGTGFLVAMGLQVLAITKVLA</sequence>
<accession>A0A1J5RJS2</accession>
<evidence type="ECO:0000256" key="1">
    <source>
        <dbReference type="SAM" id="Phobius"/>
    </source>
</evidence>
<keyword evidence="1" id="KW-0812">Transmembrane</keyword>
<gene>
    <name evidence="2" type="ORF">GALL_217170</name>
</gene>
<organism evidence="2">
    <name type="scientific">mine drainage metagenome</name>
    <dbReference type="NCBI Taxonomy" id="410659"/>
    <lineage>
        <taxon>unclassified sequences</taxon>
        <taxon>metagenomes</taxon>
        <taxon>ecological metagenomes</taxon>
    </lineage>
</organism>
<protein>
    <submittedName>
        <fullName evidence="2">Uncharacterized protein</fullName>
    </submittedName>
</protein>
<keyword evidence="1" id="KW-1133">Transmembrane helix</keyword>
<comment type="caution">
    <text evidence="2">The sequence shown here is derived from an EMBL/GenBank/DDBJ whole genome shotgun (WGS) entry which is preliminary data.</text>
</comment>
<reference evidence="2" key="1">
    <citation type="submission" date="2016-10" db="EMBL/GenBank/DDBJ databases">
        <title>Sequence of Gallionella enrichment culture.</title>
        <authorList>
            <person name="Poehlein A."/>
            <person name="Muehling M."/>
            <person name="Daniel R."/>
        </authorList>
    </citation>
    <scope>NUCLEOTIDE SEQUENCE</scope>
</reference>
<feature type="transmembrane region" description="Helical" evidence="1">
    <location>
        <begin position="6"/>
        <end position="27"/>
    </location>
</feature>
<dbReference type="AlphaFoldDB" id="A0A1J5RJS2"/>
<dbReference type="EMBL" id="MLJW01000151">
    <property type="protein sequence ID" value="OIQ96318.1"/>
    <property type="molecule type" value="Genomic_DNA"/>
</dbReference>
<keyword evidence="1" id="KW-0472">Membrane</keyword>